<evidence type="ECO:0000313" key="5">
    <source>
        <dbReference type="EMBL" id="KAK2180643.1"/>
    </source>
</evidence>
<sequence length="136" mass="15291">MSVQQTDSSPDSLRSVRSLPPMAVNGECDFSHYPAPPKREVQHRVFVNRSLHLEKIKFYGFDMDYTLAMYKSPVYESMSFDLVVQRLVAIGYPVDIKDFRYDPTFAVRSIAHPLHITCVATSVTLGDTCCPLAAVS</sequence>
<reference evidence="5" key="1">
    <citation type="journal article" date="2023" name="Mol. Biol. Evol.">
        <title>Third-Generation Sequencing Reveals the Adaptive Role of the Epigenome in Three Deep-Sea Polychaetes.</title>
        <authorList>
            <person name="Perez M."/>
            <person name="Aroh O."/>
            <person name="Sun Y."/>
            <person name="Lan Y."/>
            <person name="Juniper S.K."/>
            <person name="Young C.R."/>
            <person name="Angers B."/>
            <person name="Qian P.Y."/>
        </authorList>
    </citation>
    <scope>NUCLEOTIDE SEQUENCE</scope>
    <source>
        <strain evidence="5">R07B-5</strain>
    </source>
</reference>
<keyword evidence="6" id="KW-1185">Reference proteome</keyword>
<dbReference type="InterPro" id="IPR008380">
    <property type="entry name" value="HAD-SF_hydro_IG_5-nucl"/>
</dbReference>
<evidence type="ECO:0000256" key="4">
    <source>
        <dbReference type="ARBA" id="ARBA00022842"/>
    </source>
</evidence>
<evidence type="ECO:0000256" key="3">
    <source>
        <dbReference type="ARBA" id="ARBA00022801"/>
    </source>
</evidence>
<dbReference type="SUPFAM" id="SSF56784">
    <property type="entry name" value="HAD-like"/>
    <property type="match status" value="1"/>
</dbReference>
<comment type="similarity">
    <text evidence="1">Belongs to the 5'(3')-deoxyribonucleotidase family.</text>
</comment>
<evidence type="ECO:0000256" key="2">
    <source>
        <dbReference type="ARBA" id="ARBA00022723"/>
    </source>
</evidence>
<name>A0AAD9L1D8_RIDPI</name>
<evidence type="ECO:0000256" key="1">
    <source>
        <dbReference type="ARBA" id="ARBA00009589"/>
    </source>
</evidence>
<accession>A0AAD9L1D8</accession>
<dbReference type="InterPro" id="IPR036412">
    <property type="entry name" value="HAD-like_sf"/>
</dbReference>
<dbReference type="EMBL" id="JAODUO010000434">
    <property type="protein sequence ID" value="KAK2180643.1"/>
    <property type="molecule type" value="Genomic_DNA"/>
</dbReference>
<comment type="caution">
    <text evidence="5">The sequence shown here is derived from an EMBL/GenBank/DDBJ whole genome shotgun (WGS) entry which is preliminary data.</text>
</comment>
<keyword evidence="4" id="KW-0460">Magnesium</keyword>
<evidence type="ECO:0000313" key="6">
    <source>
        <dbReference type="Proteomes" id="UP001209878"/>
    </source>
</evidence>
<keyword evidence="2" id="KW-0479">Metal-binding</keyword>
<dbReference type="Gene3D" id="3.40.50.1000">
    <property type="entry name" value="HAD superfamily/HAD-like"/>
    <property type="match status" value="1"/>
</dbReference>
<gene>
    <name evidence="5" type="ORF">NP493_434g02050</name>
</gene>
<dbReference type="InterPro" id="IPR023214">
    <property type="entry name" value="HAD_sf"/>
</dbReference>
<proteinExistence type="inferred from homology"/>
<dbReference type="PANTHER" id="PTHR12103:SF15">
    <property type="entry name" value="CYTOSOLIC PURINE 5'-NUCLEOTIDASE"/>
    <property type="match status" value="1"/>
</dbReference>
<dbReference type="GO" id="GO:0008253">
    <property type="term" value="F:5'-nucleotidase activity"/>
    <property type="evidence" value="ECO:0007669"/>
    <property type="project" value="TreeGrafter"/>
</dbReference>
<keyword evidence="3" id="KW-0378">Hydrolase</keyword>
<dbReference type="AlphaFoldDB" id="A0AAD9L1D8"/>
<dbReference type="Proteomes" id="UP001209878">
    <property type="component" value="Unassembled WGS sequence"/>
</dbReference>
<protein>
    <recommendedName>
        <fullName evidence="7">5'-nucleotidase</fullName>
    </recommendedName>
</protein>
<evidence type="ECO:0008006" key="7">
    <source>
        <dbReference type="Google" id="ProtNLM"/>
    </source>
</evidence>
<dbReference type="PANTHER" id="PTHR12103">
    <property type="entry name" value="5'-NUCLEOTIDASE DOMAIN-CONTAINING"/>
    <property type="match status" value="1"/>
</dbReference>
<organism evidence="5 6">
    <name type="scientific">Ridgeia piscesae</name>
    <name type="common">Tubeworm</name>
    <dbReference type="NCBI Taxonomy" id="27915"/>
    <lineage>
        <taxon>Eukaryota</taxon>
        <taxon>Metazoa</taxon>
        <taxon>Spiralia</taxon>
        <taxon>Lophotrochozoa</taxon>
        <taxon>Annelida</taxon>
        <taxon>Polychaeta</taxon>
        <taxon>Sedentaria</taxon>
        <taxon>Canalipalpata</taxon>
        <taxon>Sabellida</taxon>
        <taxon>Siboglinidae</taxon>
        <taxon>Ridgeia</taxon>
    </lineage>
</organism>
<dbReference type="Pfam" id="PF05761">
    <property type="entry name" value="5_nucleotid"/>
    <property type="match status" value="1"/>
</dbReference>
<dbReference type="GO" id="GO:0046872">
    <property type="term" value="F:metal ion binding"/>
    <property type="evidence" value="ECO:0007669"/>
    <property type="project" value="UniProtKB-KW"/>
</dbReference>